<evidence type="ECO:0000313" key="6">
    <source>
        <dbReference type="Proteomes" id="UP000471152"/>
    </source>
</evidence>
<organism evidence="3 5">
    <name type="scientific">Modestobacter muralis</name>
    <dbReference type="NCBI Taxonomy" id="1608614"/>
    <lineage>
        <taxon>Bacteria</taxon>
        <taxon>Bacillati</taxon>
        <taxon>Actinomycetota</taxon>
        <taxon>Actinomycetes</taxon>
        <taxon>Geodermatophilales</taxon>
        <taxon>Geodermatophilaceae</taxon>
        <taxon>Modestobacter</taxon>
    </lineage>
</organism>
<keyword evidence="5" id="KW-1185">Reference proteome</keyword>
<dbReference type="EMBL" id="JAAGWH010000021">
    <property type="protein sequence ID" value="NEK94387.1"/>
    <property type="molecule type" value="Genomic_DNA"/>
</dbReference>
<dbReference type="InterPro" id="IPR053714">
    <property type="entry name" value="Iso_Racemase_Enz_sf"/>
</dbReference>
<dbReference type="Proteomes" id="UP000468828">
    <property type="component" value="Unassembled WGS sequence"/>
</dbReference>
<protein>
    <submittedName>
        <fullName evidence="3">Asp/Glu racemase</fullName>
    </submittedName>
</protein>
<dbReference type="AlphaFoldDB" id="A0A6P0ETD7"/>
<evidence type="ECO:0000313" key="4">
    <source>
        <dbReference type="EMBL" id="NEN51275.1"/>
    </source>
</evidence>
<comment type="similarity">
    <text evidence="1">Belongs to the HyuE racemase family.</text>
</comment>
<dbReference type="InterPro" id="IPR015942">
    <property type="entry name" value="Asp/Glu/hydantoin_racemase"/>
</dbReference>
<gene>
    <name evidence="4" type="ORF">G3R41_10055</name>
    <name evidence="3" type="ORF">GCU67_09400</name>
</gene>
<evidence type="ECO:0000256" key="2">
    <source>
        <dbReference type="SAM" id="MobiDB-lite"/>
    </source>
</evidence>
<dbReference type="InterPro" id="IPR052186">
    <property type="entry name" value="Hydantoin_racemase-like"/>
</dbReference>
<dbReference type="PANTHER" id="PTHR28047">
    <property type="entry name" value="PROTEIN DCG1"/>
    <property type="match status" value="1"/>
</dbReference>
<dbReference type="Pfam" id="PF01177">
    <property type="entry name" value="Asp_Glu_race"/>
    <property type="match status" value="1"/>
</dbReference>
<dbReference type="GO" id="GO:0047661">
    <property type="term" value="F:amino-acid racemase activity"/>
    <property type="evidence" value="ECO:0007669"/>
    <property type="project" value="InterPro"/>
</dbReference>
<comment type="caution">
    <text evidence="3">The sequence shown here is derived from an EMBL/GenBank/DDBJ whole genome shotgun (WGS) entry which is preliminary data.</text>
</comment>
<dbReference type="EMBL" id="JAAGWB010000023">
    <property type="protein sequence ID" value="NEN51275.1"/>
    <property type="molecule type" value="Genomic_DNA"/>
</dbReference>
<dbReference type="PANTHER" id="PTHR28047:SF5">
    <property type="entry name" value="PROTEIN DCG1"/>
    <property type="match status" value="1"/>
</dbReference>
<reference evidence="4 6" key="2">
    <citation type="submission" date="2020-02" db="EMBL/GenBank/DDBJ databases">
        <title>The WGS of Modestobacter muralis DSM 100205.</title>
        <authorList>
            <person name="Jiang Z."/>
        </authorList>
    </citation>
    <scope>NUCLEOTIDE SEQUENCE [LARGE SCALE GENOMIC DNA]</scope>
    <source>
        <strain evidence="4 6">DSM 100205</strain>
    </source>
</reference>
<name>A0A6P0ETD7_9ACTN</name>
<sequence length="258" mass="25781">MLIQVVNPNTTASMTDLIGRSARAAAGPGTAVVAVNPAMGPVSIESHYDEALAVPGLLAQIAAGEAGGADGHVVACFGDPGLDAARELAAGPVVGIAEAGMRVATHLGRSFGVVTTLARTTGRAWDLAARYGLREHCRTVRAVEIAVLALETDPAARARIAAECADVVATEGVDAIVLGCAGMADLAAELTVRVGVPVVDGVAAAVVTVEGLVRLGLTTGKRGEFAPPPPKPYSGPLAGFGGEPSGAHAPHLSPVPTR</sequence>
<evidence type="ECO:0000313" key="3">
    <source>
        <dbReference type="EMBL" id="NEK94387.1"/>
    </source>
</evidence>
<proteinExistence type="inferred from homology"/>
<evidence type="ECO:0000256" key="1">
    <source>
        <dbReference type="ARBA" id="ARBA00038414"/>
    </source>
</evidence>
<reference evidence="3 5" key="1">
    <citation type="submission" date="2020-01" db="EMBL/GenBank/DDBJ databases">
        <title>the WGS Modestobacter muralis CPCC 204518.</title>
        <authorList>
            <person name="Jiang Z."/>
        </authorList>
    </citation>
    <scope>NUCLEOTIDE SEQUENCE [LARGE SCALE GENOMIC DNA]</scope>
    <source>
        <strain evidence="3 5">DSM 100205</strain>
    </source>
</reference>
<evidence type="ECO:0000313" key="5">
    <source>
        <dbReference type="Proteomes" id="UP000468828"/>
    </source>
</evidence>
<feature type="region of interest" description="Disordered" evidence="2">
    <location>
        <begin position="220"/>
        <end position="258"/>
    </location>
</feature>
<dbReference type="RefSeq" id="WP_163610960.1">
    <property type="nucleotide sequence ID" value="NZ_JAAGWB010000023.1"/>
</dbReference>
<dbReference type="Proteomes" id="UP000471152">
    <property type="component" value="Unassembled WGS sequence"/>
</dbReference>
<accession>A0A6P0ETD7</accession>
<dbReference type="Gene3D" id="3.40.50.12500">
    <property type="match status" value="1"/>
</dbReference>